<dbReference type="InterPro" id="IPR003961">
    <property type="entry name" value="FN3_dom"/>
</dbReference>
<feature type="signal peptide" evidence="4">
    <location>
        <begin position="1"/>
        <end position="26"/>
    </location>
</feature>
<evidence type="ECO:0000256" key="1">
    <source>
        <dbReference type="ARBA" id="ARBA00023295"/>
    </source>
</evidence>
<evidence type="ECO:0000313" key="6">
    <source>
        <dbReference type="EMBL" id="THV09060.1"/>
    </source>
</evidence>
<keyword evidence="2" id="KW-0624">Polysaccharide degradation</keyword>
<dbReference type="Proteomes" id="UP000307087">
    <property type="component" value="Unassembled WGS sequence"/>
</dbReference>
<evidence type="ECO:0000313" key="7">
    <source>
        <dbReference type="Proteomes" id="UP000307087"/>
    </source>
</evidence>
<dbReference type="InterPro" id="IPR013783">
    <property type="entry name" value="Ig-like_fold"/>
</dbReference>
<dbReference type="Pfam" id="PF13582">
    <property type="entry name" value="Reprolysin_3"/>
    <property type="match status" value="1"/>
</dbReference>
<keyword evidence="4" id="KW-0732">Signal</keyword>
<dbReference type="GO" id="GO:0016798">
    <property type="term" value="F:hydrolase activity, acting on glycosyl bonds"/>
    <property type="evidence" value="ECO:0007669"/>
    <property type="project" value="UniProtKB-KW"/>
</dbReference>
<dbReference type="GO" id="GO:0008237">
    <property type="term" value="F:metallopeptidase activity"/>
    <property type="evidence" value="ECO:0007669"/>
    <property type="project" value="InterPro"/>
</dbReference>
<dbReference type="SUPFAM" id="SSF49265">
    <property type="entry name" value="Fibronectin type III"/>
    <property type="match status" value="1"/>
</dbReference>
<proteinExistence type="predicted"/>
<keyword evidence="2" id="KW-0119">Carbohydrate metabolism</keyword>
<dbReference type="GO" id="GO:0000272">
    <property type="term" value="P:polysaccharide catabolic process"/>
    <property type="evidence" value="ECO:0007669"/>
    <property type="project" value="UniProtKB-KW"/>
</dbReference>
<evidence type="ECO:0000256" key="3">
    <source>
        <dbReference type="SAM" id="MobiDB-lite"/>
    </source>
</evidence>
<keyword evidence="7" id="KW-1185">Reference proteome</keyword>
<dbReference type="RefSeq" id="WP_136564271.1">
    <property type="nucleotide sequence ID" value="NZ_BAABLS010000004.1"/>
</dbReference>
<dbReference type="AlphaFoldDB" id="A0A4S8MZY2"/>
<name>A0A4S8MZY2_9ACTN</name>
<dbReference type="OrthoDB" id="954626at2"/>
<comment type="caution">
    <text evidence="6">The sequence shown here is derived from an EMBL/GenBank/DDBJ whole genome shotgun (WGS) entry which is preliminary data.</text>
</comment>
<dbReference type="Pfam" id="PF00041">
    <property type="entry name" value="fn3"/>
    <property type="match status" value="1"/>
</dbReference>
<organism evidence="6 7">
    <name type="scientific">Nocardioides caeni</name>
    <dbReference type="NCBI Taxonomy" id="574700"/>
    <lineage>
        <taxon>Bacteria</taxon>
        <taxon>Bacillati</taxon>
        <taxon>Actinomycetota</taxon>
        <taxon>Actinomycetes</taxon>
        <taxon>Propionibacteriales</taxon>
        <taxon>Nocardioidaceae</taxon>
        <taxon>Nocardioides</taxon>
    </lineage>
</organism>
<gene>
    <name evidence="6" type="ORF">E9934_17915</name>
</gene>
<keyword evidence="1" id="KW-0378">Hydrolase</keyword>
<dbReference type="EMBL" id="STGW01000018">
    <property type="protein sequence ID" value="THV09060.1"/>
    <property type="molecule type" value="Genomic_DNA"/>
</dbReference>
<feature type="domain" description="Fibronectin type-III" evidence="5">
    <location>
        <begin position="479"/>
        <end position="576"/>
    </location>
</feature>
<protein>
    <recommendedName>
        <fullName evidence="5">Fibronectin type-III domain-containing protein</fullName>
    </recommendedName>
</protein>
<evidence type="ECO:0000259" key="5">
    <source>
        <dbReference type="PROSITE" id="PS50853"/>
    </source>
</evidence>
<dbReference type="CDD" id="cd00063">
    <property type="entry name" value="FN3"/>
    <property type="match status" value="1"/>
</dbReference>
<feature type="region of interest" description="Disordered" evidence="3">
    <location>
        <begin position="463"/>
        <end position="503"/>
    </location>
</feature>
<evidence type="ECO:0000256" key="4">
    <source>
        <dbReference type="SAM" id="SignalP"/>
    </source>
</evidence>
<dbReference type="Gene3D" id="2.60.40.10">
    <property type="entry name" value="Immunoglobulins"/>
    <property type="match status" value="1"/>
</dbReference>
<dbReference type="Gene3D" id="2.60.120.380">
    <property type="match status" value="1"/>
</dbReference>
<evidence type="ECO:0000256" key="2">
    <source>
        <dbReference type="ARBA" id="ARBA00023326"/>
    </source>
</evidence>
<dbReference type="InterPro" id="IPR036116">
    <property type="entry name" value="FN3_sf"/>
</dbReference>
<sequence length="576" mass="59370">MPHPILRTVGVAVCGLTLAVAGQALPAAGDDGAATPPVARADVDAHATDESITITADGTAVAEDQWEAPAQAAEPTDGTGLAAQAEAAQASLSSAFSLHSKPGAPRVVHLDFDGGVLLAANSWVTYGLSTLLVPGWSLDGSASFSDAEKRIILEVWARVAEDYAPFDIDVTTEEPPLGDLWRSTSNDQRYGTRVAFSTGSRIQADICNGACGGIAWIGTFDAITSGETRSPAWVFPSSLGNRAKSMAEAASHEVGHNLGLSHDGTTSSSYYGGTSLWGPLMGSPYSSGVSQWSKGDYSRADNHEDDYAVMLANGAGVRDDEAGASVETAVPLANLPGGRGYITSRSDVDWLTVEDCTRTVQVEANPASVGPNLDIKIELRSATGAVISSAAPETVRTSSGISGLAASLQSTVTPGGPYYVTVSGVGSLPGGGGTWSGGYDDYGSMGSYDLQVAGCDGGVVTPTNPTDPVPDSVVRRPGAPTAPAAASGARGGRSSLTTRWSPPASGGAPITGYVAIAYRLDRRGRIVSRVVSRVQSSTTRRLQLNLRSGRYVVRVKARNRAGWGALSARSRAVVSR</sequence>
<dbReference type="InterPro" id="IPR024079">
    <property type="entry name" value="MetalloPept_cat_dom_sf"/>
</dbReference>
<keyword evidence="1" id="KW-0326">Glycosidase</keyword>
<dbReference type="PROSITE" id="PS50853">
    <property type="entry name" value="FN3"/>
    <property type="match status" value="1"/>
</dbReference>
<dbReference type="SMART" id="SM00060">
    <property type="entry name" value="FN3"/>
    <property type="match status" value="1"/>
</dbReference>
<dbReference type="SUPFAM" id="SSF55486">
    <property type="entry name" value="Metalloproteases ('zincins'), catalytic domain"/>
    <property type="match status" value="1"/>
</dbReference>
<dbReference type="Gene3D" id="3.40.390.10">
    <property type="entry name" value="Collagenase (Catalytic Domain)"/>
    <property type="match status" value="1"/>
</dbReference>
<reference evidence="6 7" key="1">
    <citation type="journal article" date="2009" name="Int. J. Syst. Evol. Microbiol.">
        <title>Nocardioides caeni sp. nov., isolated from wastewater.</title>
        <authorList>
            <person name="Yoon J.H."/>
            <person name="Kang S.J."/>
            <person name="Park S."/>
            <person name="Kim W."/>
            <person name="Oh T.K."/>
        </authorList>
    </citation>
    <scope>NUCLEOTIDE SEQUENCE [LARGE SCALE GENOMIC DNA]</scope>
    <source>
        <strain evidence="6 7">DSM 23134</strain>
    </source>
</reference>
<accession>A0A4S8MZY2</accession>
<feature type="compositionally biased region" description="Low complexity" evidence="3">
    <location>
        <begin position="463"/>
        <end position="499"/>
    </location>
</feature>
<feature type="chain" id="PRO_5038732130" description="Fibronectin type-III domain-containing protein" evidence="4">
    <location>
        <begin position="27"/>
        <end position="576"/>
    </location>
</feature>